<dbReference type="Pfam" id="PF00254">
    <property type="entry name" value="FKBP_C"/>
    <property type="match status" value="1"/>
</dbReference>
<keyword evidence="7" id="KW-0732">Signal</keyword>
<organism evidence="9 10">
    <name type="scientific">Tangfeifania diversioriginum</name>
    <dbReference type="NCBI Taxonomy" id="1168035"/>
    <lineage>
        <taxon>Bacteria</taxon>
        <taxon>Pseudomonadati</taxon>
        <taxon>Bacteroidota</taxon>
        <taxon>Bacteroidia</taxon>
        <taxon>Marinilabiliales</taxon>
        <taxon>Prolixibacteraceae</taxon>
        <taxon>Tangfeifania</taxon>
    </lineage>
</organism>
<dbReference type="EMBL" id="FQZE01000004">
    <property type="protein sequence ID" value="SHI67603.1"/>
    <property type="molecule type" value="Genomic_DNA"/>
</dbReference>
<evidence type="ECO:0000256" key="1">
    <source>
        <dbReference type="ARBA" id="ARBA00000971"/>
    </source>
</evidence>
<dbReference type="PROSITE" id="PS51257">
    <property type="entry name" value="PROKAR_LIPOPROTEIN"/>
    <property type="match status" value="1"/>
</dbReference>
<comment type="similarity">
    <text evidence="2 6">Belongs to the FKBP-type PPIase family.</text>
</comment>
<evidence type="ECO:0000256" key="4">
    <source>
        <dbReference type="ARBA" id="ARBA00023235"/>
    </source>
</evidence>
<protein>
    <recommendedName>
        <fullName evidence="6">Peptidyl-prolyl cis-trans isomerase</fullName>
        <ecNumber evidence="6">5.2.1.8</ecNumber>
    </recommendedName>
</protein>
<dbReference type="GO" id="GO:0003755">
    <property type="term" value="F:peptidyl-prolyl cis-trans isomerase activity"/>
    <property type="evidence" value="ECO:0007669"/>
    <property type="project" value="UniProtKB-UniRule"/>
</dbReference>
<comment type="catalytic activity">
    <reaction evidence="1 5 6">
        <text>[protein]-peptidylproline (omega=180) = [protein]-peptidylproline (omega=0)</text>
        <dbReference type="Rhea" id="RHEA:16237"/>
        <dbReference type="Rhea" id="RHEA-COMP:10747"/>
        <dbReference type="Rhea" id="RHEA-COMP:10748"/>
        <dbReference type="ChEBI" id="CHEBI:83833"/>
        <dbReference type="ChEBI" id="CHEBI:83834"/>
        <dbReference type="EC" id="5.2.1.8"/>
    </reaction>
</comment>
<keyword evidence="4 5" id="KW-0413">Isomerase</keyword>
<feature type="domain" description="PPIase FKBP-type" evidence="8">
    <location>
        <begin position="78"/>
        <end position="167"/>
    </location>
</feature>
<feature type="signal peptide" evidence="7">
    <location>
        <begin position="1"/>
        <end position="24"/>
    </location>
</feature>
<keyword evidence="10" id="KW-1185">Reference proteome</keyword>
<dbReference type="PANTHER" id="PTHR43811">
    <property type="entry name" value="FKBP-TYPE PEPTIDYL-PROLYL CIS-TRANS ISOMERASE FKPA"/>
    <property type="match status" value="1"/>
</dbReference>
<dbReference type="InterPro" id="IPR001179">
    <property type="entry name" value="PPIase_FKBP_dom"/>
</dbReference>
<evidence type="ECO:0000256" key="5">
    <source>
        <dbReference type="PROSITE-ProRule" id="PRU00277"/>
    </source>
</evidence>
<sequence>MKTKVLFMLIAGVFSTLFMSSCLDTDDDRDINTAAIEKVKLKTYLDSLVAKGHDIDTTEMGIYYVRIEDGDGDFAQPGDTLTVGYAGYFIDGTIFDSSEINSEDGKMEFVLENPPFIAGWDDVMKVMNEGAKVQAMIPSEFAYGSEGYGVVPPYETLVFVIELFDIKPSQE</sequence>
<reference evidence="9 10" key="1">
    <citation type="submission" date="2016-11" db="EMBL/GenBank/DDBJ databases">
        <authorList>
            <person name="Jaros S."/>
            <person name="Januszkiewicz K."/>
            <person name="Wedrychowicz H."/>
        </authorList>
    </citation>
    <scope>NUCLEOTIDE SEQUENCE [LARGE SCALE GENOMIC DNA]</scope>
    <source>
        <strain evidence="9 10">DSM 27063</strain>
    </source>
</reference>
<gene>
    <name evidence="9" type="ORF">SAMN05444280_104181</name>
</gene>
<dbReference type="OrthoDB" id="9814548at2"/>
<evidence type="ECO:0000256" key="3">
    <source>
        <dbReference type="ARBA" id="ARBA00023110"/>
    </source>
</evidence>
<proteinExistence type="inferred from homology"/>
<keyword evidence="3 5" id="KW-0697">Rotamase</keyword>
<dbReference type="PANTHER" id="PTHR43811:SF19">
    <property type="entry name" value="39 KDA FK506-BINDING NUCLEAR PROTEIN"/>
    <property type="match status" value="1"/>
</dbReference>
<evidence type="ECO:0000256" key="6">
    <source>
        <dbReference type="RuleBase" id="RU003915"/>
    </source>
</evidence>
<evidence type="ECO:0000256" key="2">
    <source>
        <dbReference type="ARBA" id="ARBA00006577"/>
    </source>
</evidence>
<dbReference type="EC" id="5.2.1.8" evidence="6"/>
<evidence type="ECO:0000259" key="8">
    <source>
        <dbReference type="PROSITE" id="PS50059"/>
    </source>
</evidence>
<dbReference type="RefSeq" id="WP_083578086.1">
    <property type="nucleotide sequence ID" value="NZ_FQZE01000004.1"/>
</dbReference>
<name>A0A1M6D3E0_9BACT</name>
<dbReference type="InterPro" id="IPR046357">
    <property type="entry name" value="PPIase_dom_sf"/>
</dbReference>
<dbReference type="SUPFAM" id="SSF54534">
    <property type="entry name" value="FKBP-like"/>
    <property type="match status" value="1"/>
</dbReference>
<evidence type="ECO:0000256" key="7">
    <source>
        <dbReference type="SAM" id="SignalP"/>
    </source>
</evidence>
<dbReference type="STRING" id="1168035.SAMN05444280_104181"/>
<accession>A0A1M6D3E0</accession>
<dbReference type="AlphaFoldDB" id="A0A1M6D3E0"/>
<feature type="chain" id="PRO_5012590290" description="Peptidyl-prolyl cis-trans isomerase" evidence="7">
    <location>
        <begin position="25"/>
        <end position="171"/>
    </location>
</feature>
<dbReference type="Gene3D" id="3.10.50.40">
    <property type="match status" value="1"/>
</dbReference>
<evidence type="ECO:0000313" key="9">
    <source>
        <dbReference type="EMBL" id="SHI67603.1"/>
    </source>
</evidence>
<evidence type="ECO:0000313" key="10">
    <source>
        <dbReference type="Proteomes" id="UP000184050"/>
    </source>
</evidence>
<dbReference type="PROSITE" id="PS50059">
    <property type="entry name" value="FKBP_PPIASE"/>
    <property type="match status" value="1"/>
</dbReference>
<dbReference type="Proteomes" id="UP000184050">
    <property type="component" value="Unassembled WGS sequence"/>
</dbReference>